<dbReference type="GO" id="GO:0052927">
    <property type="term" value="F:CC tRNA cytidylyltransferase activity"/>
    <property type="evidence" value="ECO:0007669"/>
    <property type="project" value="TreeGrafter"/>
</dbReference>
<keyword evidence="2" id="KW-0472">Membrane</keyword>
<keyword evidence="2" id="KW-0812">Transmembrane</keyword>
<comment type="caution">
    <text evidence="3">The sequence shown here is derived from an EMBL/GenBank/DDBJ whole genome shotgun (WGS) entry which is preliminary data.</text>
</comment>
<reference evidence="3" key="1">
    <citation type="submission" date="2020-12" db="EMBL/GenBank/DDBJ databases">
        <authorList>
            <person name="Iha C."/>
        </authorList>
    </citation>
    <scope>NUCLEOTIDE SEQUENCE</scope>
</reference>
<sequence length="202" mass="22610">MKNLPLWYFVLLQSYSLLTYCIVVQRFIAYTFLGPLLPAAQSSGAEDSSDDVRVALGMVVKKIKHLWRVGVCLSSLLPMPEALPLGVDPAEARDDVPDVCRELTQASGQEALDKRLADFEELESAICGFKLANAYEWKSPMDGREVMEALGIQIAGPAMKPWMDAIVRWHLAHPDGTKEECRDFILKRQASQRDNEQSRQGT</sequence>
<evidence type="ECO:0000313" key="3">
    <source>
        <dbReference type="EMBL" id="CAD7704512.1"/>
    </source>
</evidence>
<dbReference type="PANTHER" id="PTHR13734">
    <property type="entry name" value="TRNA-NUCLEOTIDYLTRANSFERASE"/>
    <property type="match status" value="1"/>
</dbReference>
<dbReference type="GO" id="GO:0052929">
    <property type="term" value="F:ATP:3'-cytidine-cytidine-tRNA adenylyltransferase activity"/>
    <property type="evidence" value="ECO:0007669"/>
    <property type="project" value="TreeGrafter"/>
</dbReference>
<feature type="transmembrane region" description="Helical" evidence="2">
    <location>
        <begin position="6"/>
        <end position="28"/>
    </location>
</feature>
<name>A0A8S1JE39_9CHLO</name>
<accession>A0A8S1JE39</accession>
<dbReference type="GO" id="GO:0001680">
    <property type="term" value="P:tRNA 3'-terminal CCA addition"/>
    <property type="evidence" value="ECO:0007669"/>
    <property type="project" value="TreeGrafter"/>
</dbReference>
<dbReference type="PANTHER" id="PTHR13734:SF5">
    <property type="entry name" value="CCA TRNA NUCLEOTIDYLTRANSFERASE, MITOCHONDRIAL"/>
    <property type="match status" value="1"/>
</dbReference>
<keyword evidence="4" id="KW-1185">Reference proteome</keyword>
<dbReference type="OrthoDB" id="445712at2759"/>
<evidence type="ECO:0000313" key="4">
    <source>
        <dbReference type="Proteomes" id="UP000708148"/>
    </source>
</evidence>
<protein>
    <submittedName>
        <fullName evidence="3">Uncharacterized protein</fullName>
    </submittedName>
</protein>
<evidence type="ECO:0000256" key="1">
    <source>
        <dbReference type="ARBA" id="ARBA00022884"/>
    </source>
</evidence>
<gene>
    <name evidence="3" type="ORF">OSTQU699_LOCUS9867</name>
</gene>
<keyword evidence="1" id="KW-0694">RNA-binding</keyword>
<keyword evidence="2" id="KW-1133">Transmembrane helix</keyword>
<dbReference type="Proteomes" id="UP000708148">
    <property type="component" value="Unassembled WGS sequence"/>
</dbReference>
<proteinExistence type="predicted"/>
<dbReference type="EMBL" id="CAJHUC010002897">
    <property type="protein sequence ID" value="CAD7704512.1"/>
    <property type="molecule type" value="Genomic_DNA"/>
</dbReference>
<dbReference type="GO" id="GO:0003723">
    <property type="term" value="F:RNA binding"/>
    <property type="evidence" value="ECO:0007669"/>
    <property type="project" value="UniProtKB-KW"/>
</dbReference>
<evidence type="ECO:0000256" key="2">
    <source>
        <dbReference type="SAM" id="Phobius"/>
    </source>
</evidence>
<dbReference type="AlphaFoldDB" id="A0A8S1JE39"/>
<organism evidence="3 4">
    <name type="scientific">Ostreobium quekettii</name>
    <dbReference type="NCBI Taxonomy" id="121088"/>
    <lineage>
        <taxon>Eukaryota</taxon>
        <taxon>Viridiplantae</taxon>
        <taxon>Chlorophyta</taxon>
        <taxon>core chlorophytes</taxon>
        <taxon>Ulvophyceae</taxon>
        <taxon>TCBD clade</taxon>
        <taxon>Bryopsidales</taxon>
        <taxon>Ostreobineae</taxon>
        <taxon>Ostreobiaceae</taxon>
        <taxon>Ostreobium</taxon>
    </lineage>
</organism>